<evidence type="ECO:0000256" key="8">
    <source>
        <dbReference type="ARBA" id="ARBA00023136"/>
    </source>
</evidence>
<evidence type="ECO:0000256" key="9">
    <source>
        <dbReference type="PROSITE-ProRule" id="PRU00221"/>
    </source>
</evidence>
<dbReference type="GO" id="GO:0030150">
    <property type="term" value="P:protein import into mitochondrial matrix"/>
    <property type="evidence" value="ECO:0007669"/>
    <property type="project" value="InterPro"/>
</dbReference>
<keyword evidence="11" id="KW-1185">Reference proteome</keyword>
<keyword evidence="4" id="KW-0999">Mitochondrion inner membrane</keyword>
<comment type="caution">
    <text evidence="10">The sequence shown here is derived from an EMBL/GenBank/DDBJ whole genome shotgun (WGS) entry which is preliminary data.</text>
</comment>
<dbReference type="PROSITE" id="PS50082">
    <property type="entry name" value="WD_REPEATS_2"/>
    <property type="match status" value="1"/>
</dbReference>
<keyword evidence="7" id="KW-0496">Mitochondrion</keyword>
<proteinExistence type="inferred from homology"/>
<dbReference type="PANTHER" id="PTHR12388:SF0">
    <property type="entry name" value="MITOCHONDRIAL IMPORT INNER MEMBRANE TRANSLOCASE SUBUNIT TIM16"/>
    <property type="match status" value="1"/>
</dbReference>
<evidence type="ECO:0000313" key="10">
    <source>
        <dbReference type="EMBL" id="KAF4720398.1"/>
    </source>
</evidence>
<keyword evidence="5" id="KW-0653">Protein transport</keyword>
<dbReference type="SMART" id="SM00320">
    <property type="entry name" value="WD40"/>
    <property type="match status" value="3"/>
</dbReference>
<evidence type="ECO:0000256" key="6">
    <source>
        <dbReference type="ARBA" id="ARBA00023010"/>
    </source>
</evidence>
<dbReference type="InterPro" id="IPR001680">
    <property type="entry name" value="WD40_rpt"/>
</dbReference>
<dbReference type="Gene3D" id="2.130.10.10">
    <property type="entry name" value="YVTN repeat-like/Quinoprotein amine dehydrogenase"/>
    <property type="match status" value="1"/>
</dbReference>
<dbReference type="Gene3D" id="1.10.287.110">
    <property type="entry name" value="DnaJ domain"/>
    <property type="match status" value="1"/>
</dbReference>
<comment type="subcellular location">
    <subcellularLocation>
        <location evidence="1">Mitochondrion inner membrane</location>
        <topology evidence="1">Peripheral membrane protein</topology>
    </subcellularLocation>
</comment>
<keyword evidence="6" id="KW-0811">Translocation</keyword>
<keyword evidence="8" id="KW-0472">Membrane</keyword>
<dbReference type="SUPFAM" id="SSF50978">
    <property type="entry name" value="WD40 repeat-like"/>
    <property type="match status" value="1"/>
</dbReference>
<evidence type="ECO:0000256" key="3">
    <source>
        <dbReference type="ARBA" id="ARBA00022448"/>
    </source>
</evidence>
<dbReference type="Proteomes" id="UP000553632">
    <property type="component" value="Unassembled WGS sequence"/>
</dbReference>
<dbReference type="PANTHER" id="PTHR12388">
    <property type="entry name" value="MITOCHONDRIA ASSOCIATED GRANULOCYTE MACROPHAGE CSF SIGNALING MOLECULE"/>
    <property type="match status" value="1"/>
</dbReference>
<feature type="repeat" description="WD" evidence="9">
    <location>
        <begin position="28"/>
        <end position="53"/>
    </location>
</feature>
<dbReference type="InterPro" id="IPR005341">
    <property type="entry name" value="Tim16"/>
</dbReference>
<dbReference type="Pfam" id="PF00400">
    <property type="entry name" value="WD40"/>
    <property type="match status" value="1"/>
</dbReference>
<dbReference type="InterPro" id="IPR036869">
    <property type="entry name" value="J_dom_sf"/>
</dbReference>
<dbReference type="InterPro" id="IPR015943">
    <property type="entry name" value="WD40/YVTN_repeat-like_dom_sf"/>
</dbReference>
<dbReference type="EMBL" id="JABANO010025347">
    <property type="protein sequence ID" value="KAF4720398.1"/>
    <property type="molecule type" value="Genomic_DNA"/>
</dbReference>
<evidence type="ECO:0000256" key="5">
    <source>
        <dbReference type="ARBA" id="ARBA00022927"/>
    </source>
</evidence>
<reference evidence="10 11" key="1">
    <citation type="submission" date="2020-04" db="EMBL/GenBank/DDBJ databases">
        <title>Perkinsus olseni comparative genomics.</title>
        <authorList>
            <person name="Bogema D.R."/>
        </authorList>
    </citation>
    <scope>NUCLEOTIDE SEQUENCE [LARGE SCALE GENOMIC DNA]</scope>
    <source>
        <strain evidence="10 11">ATCC PRA-207</strain>
    </source>
</reference>
<accession>A0A7J6RIB3</accession>
<dbReference type="InterPro" id="IPR036322">
    <property type="entry name" value="WD40_repeat_dom_sf"/>
</dbReference>
<dbReference type="GO" id="GO:0005744">
    <property type="term" value="C:TIM23 mitochondrial import inner membrane translocase complex"/>
    <property type="evidence" value="ECO:0007669"/>
    <property type="project" value="InterPro"/>
</dbReference>
<dbReference type="AlphaFoldDB" id="A0A7J6RIB3"/>
<comment type="similarity">
    <text evidence="2">Belongs to the TIM16/PAM16 family.</text>
</comment>
<keyword evidence="9" id="KW-0853">WD repeat</keyword>
<evidence type="ECO:0000256" key="1">
    <source>
        <dbReference type="ARBA" id="ARBA00004637"/>
    </source>
</evidence>
<sequence length="419" mass="44789">MVFTGGPLFTLRPRDSVSSVNDVVAVHGSSLATGSSDGCLRIWDMVTRRPSVSISTGPDSIISVIEAATDDHALAVQTKAKALSLWDVNQQTSKASPVWSAPTPKAYTFCKAVPLKGGTIACPITESDIGIFDCRVGSATATPRAPGSEGSNDAKTGSAVAIRQLDEEDGNGLVVVYESGRMALFDPRRFGQPCAEARCEGRGSGSSTVTCMERLANELWIGTSDSYVTMMVAGGYENKDEYAIEQVDIENPSLRVEGSNIGIGSMAVRQDLRLLVAGLWDGRIVLVDVKTRNSDISHLPELVTRIASVAGNMVGKAVVNAYKDAAKQATQAAAMAAARRKMPVEEAHKILGVDSAELHNTEARDILAEHYKKLYELNSPNPPDFYGSPYIQTRVEHAYKVALQEIQKAKNADTAKAGN</sequence>
<evidence type="ECO:0000256" key="7">
    <source>
        <dbReference type="ARBA" id="ARBA00023128"/>
    </source>
</evidence>
<protein>
    <submittedName>
        <fullName evidence="10">Uncharacterized protein</fullName>
    </submittedName>
</protein>
<gene>
    <name evidence="10" type="ORF">FOZ63_003932</name>
</gene>
<keyword evidence="3" id="KW-0813">Transport</keyword>
<evidence type="ECO:0000256" key="4">
    <source>
        <dbReference type="ARBA" id="ARBA00022792"/>
    </source>
</evidence>
<evidence type="ECO:0000256" key="2">
    <source>
        <dbReference type="ARBA" id="ARBA00008817"/>
    </source>
</evidence>
<organism evidence="10 11">
    <name type="scientific">Perkinsus olseni</name>
    <name type="common">Perkinsus atlanticus</name>
    <dbReference type="NCBI Taxonomy" id="32597"/>
    <lineage>
        <taxon>Eukaryota</taxon>
        <taxon>Sar</taxon>
        <taxon>Alveolata</taxon>
        <taxon>Perkinsozoa</taxon>
        <taxon>Perkinsea</taxon>
        <taxon>Perkinsida</taxon>
        <taxon>Perkinsidae</taxon>
        <taxon>Perkinsus</taxon>
    </lineage>
</organism>
<name>A0A7J6RIB3_PEROL</name>
<evidence type="ECO:0000313" key="11">
    <source>
        <dbReference type="Proteomes" id="UP000553632"/>
    </source>
</evidence>